<dbReference type="EMBL" id="JARK01000014">
    <property type="protein sequence ID" value="EYC45893.1"/>
    <property type="molecule type" value="Genomic_DNA"/>
</dbReference>
<organism evidence="1 2">
    <name type="scientific">Ancylostoma ceylanicum</name>
    <dbReference type="NCBI Taxonomy" id="53326"/>
    <lineage>
        <taxon>Eukaryota</taxon>
        <taxon>Metazoa</taxon>
        <taxon>Ecdysozoa</taxon>
        <taxon>Nematoda</taxon>
        <taxon>Chromadorea</taxon>
        <taxon>Rhabditida</taxon>
        <taxon>Rhabditina</taxon>
        <taxon>Rhabditomorpha</taxon>
        <taxon>Strongyloidea</taxon>
        <taxon>Ancylostomatidae</taxon>
        <taxon>Ancylostomatinae</taxon>
        <taxon>Ancylostoma</taxon>
    </lineage>
</organism>
<evidence type="ECO:0000313" key="2">
    <source>
        <dbReference type="Proteomes" id="UP000024635"/>
    </source>
</evidence>
<gene>
    <name evidence="1" type="primary">Acey_s0414.g1043</name>
    <name evidence="1" type="ORF">Y032_0414g1043</name>
</gene>
<dbReference type="Proteomes" id="UP000024635">
    <property type="component" value="Unassembled WGS sequence"/>
</dbReference>
<sequence length="94" mass="10334">MYWSKRQKQTVNFVKNFILMNLANEASLGIFLCVSECVLATQTGKNPQLEKHGLSMGSPWILFPSSFTPAKSAICTVPLGCVQFHPEAFPGATK</sequence>
<accession>A0A016X3R5</accession>
<protein>
    <submittedName>
        <fullName evidence="1">Uncharacterized protein</fullName>
    </submittedName>
</protein>
<proteinExistence type="predicted"/>
<evidence type="ECO:0000313" key="1">
    <source>
        <dbReference type="EMBL" id="EYC45893.1"/>
    </source>
</evidence>
<name>A0A016X3R5_9BILA</name>
<dbReference type="AlphaFoldDB" id="A0A016X3R5"/>
<reference evidence="2" key="1">
    <citation type="journal article" date="2015" name="Nat. Genet.">
        <title>The genome and transcriptome of the zoonotic hookworm Ancylostoma ceylanicum identify infection-specific gene families.</title>
        <authorList>
            <person name="Schwarz E.M."/>
            <person name="Hu Y."/>
            <person name="Antoshechkin I."/>
            <person name="Miller M.M."/>
            <person name="Sternberg P.W."/>
            <person name="Aroian R.V."/>
        </authorList>
    </citation>
    <scope>NUCLEOTIDE SEQUENCE</scope>
    <source>
        <strain evidence="2">HY135</strain>
    </source>
</reference>
<comment type="caution">
    <text evidence="1">The sequence shown here is derived from an EMBL/GenBank/DDBJ whole genome shotgun (WGS) entry which is preliminary data.</text>
</comment>
<keyword evidence="2" id="KW-1185">Reference proteome</keyword>
<dbReference type="OrthoDB" id="336747at2759"/>